<feature type="domain" description="LysM" evidence="10">
    <location>
        <begin position="414"/>
        <end position="457"/>
    </location>
</feature>
<dbReference type="Gene3D" id="2.60.40.3500">
    <property type="match status" value="1"/>
</dbReference>
<dbReference type="Proteomes" id="UP000199675">
    <property type="component" value="Unassembled WGS sequence"/>
</dbReference>
<proteinExistence type="inferred from homology"/>
<gene>
    <name evidence="11" type="ORF">SAMN04487960_102363</name>
</gene>
<dbReference type="Pfam" id="PF01520">
    <property type="entry name" value="Amidase_3"/>
    <property type="match status" value="1"/>
</dbReference>
<comment type="similarity">
    <text evidence="3">Belongs to the N-acetylmuramoyl-L-alanine amidase 3 family.</text>
</comment>
<dbReference type="Pfam" id="PF01476">
    <property type="entry name" value="LysM"/>
    <property type="match status" value="1"/>
</dbReference>
<dbReference type="SUPFAM" id="SSF54106">
    <property type="entry name" value="LysM domain"/>
    <property type="match status" value="1"/>
</dbReference>
<dbReference type="Gene3D" id="3.10.350.10">
    <property type="entry name" value="LysM domain"/>
    <property type="match status" value="1"/>
</dbReference>
<evidence type="ECO:0000256" key="4">
    <source>
        <dbReference type="ARBA" id="ARBA00011901"/>
    </source>
</evidence>
<dbReference type="EMBL" id="FNNE01000002">
    <property type="protein sequence ID" value="SDW39959.1"/>
    <property type="molecule type" value="Genomic_DNA"/>
</dbReference>
<comment type="subcellular location">
    <subcellularLocation>
        <location evidence="2">Periplasm</location>
    </subcellularLocation>
</comment>
<evidence type="ECO:0000256" key="6">
    <source>
        <dbReference type="ARBA" id="ARBA00022764"/>
    </source>
</evidence>
<sequence>MGKYLNGSFCHRASRKLRGAALLLVCWPLWISSAMAGSSIEGARIWPAPDHTRLVFDTSTPVEHNIFALENPARLVIDISNANLAADFSTLDLSGTPIQRIRSAARNGSDLRVVLDLRSDVQPRSFQLDPNQSYGHRLVLDLLGSGAGTRTSEPVQPTLSDNGSGRRDIIVVVDAGHGGEDPGAIGPSGTREKDVVLRLARALAEKIESQPGYTARLTRDGDYYVDLRSRTLLARRHNADLFVSVHADAFRTSQPRGASVFALSQRGATSETARWLARSENRSDLIGGSGGVSLDGKDDTLAGVLLDLSMTASINASIGVGDYVLRNLEQVTRLHKSGVEQAAFVVLKSPDIPSILVEAGFISNPQEERNLGSANYRERLANAVFKGVEDYFNQTPPPGTLVAWQKRQSTGGTSHYQIRRGDTLSAVARDNRTTVRELMQYNGLSDDRVVVGQTIRIPAS</sequence>
<dbReference type="SMART" id="SM00646">
    <property type="entry name" value="Ami_3"/>
    <property type="match status" value="1"/>
</dbReference>
<dbReference type="GO" id="GO:0009253">
    <property type="term" value="P:peptidoglycan catabolic process"/>
    <property type="evidence" value="ECO:0007669"/>
    <property type="project" value="InterPro"/>
</dbReference>
<keyword evidence="8" id="KW-0961">Cell wall biogenesis/degradation</keyword>
<evidence type="ECO:0000313" key="11">
    <source>
        <dbReference type="EMBL" id="SDW39959.1"/>
    </source>
</evidence>
<dbReference type="GO" id="GO:0008745">
    <property type="term" value="F:N-acetylmuramoyl-L-alanine amidase activity"/>
    <property type="evidence" value="ECO:0007669"/>
    <property type="project" value="UniProtKB-EC"/>
</dbReference>
<dbReference type="InterPro" id="IPR018392">
    <property type="entry name" value="LysM"/>
</dbReference>
<keyword evidence="5" id="KW-0732">Signal</keyword>
<dbReference type="GO" id="GO:0071555">
    <property type="term" value="P:cell wall organization"/>
    <property type="evidence" value="ECO:0007669"/>
    <property type="project" value="UniProtKB-KW"/>
</dbReference>
<dbReference type="OrthoDB" id="9806267at2"/>
<reference evidence="11 12" key="1">
    <citation type="submission" date="2016-10" db="EMBL/GenBank/DDBJ databases">
        <authorList>
            <person name="de Groot N.N."/>
        </authorList>
    </citation>
    <scope>NUCLEOTIDE SEQUENCE [LARGE SCALE GENOMIC DNA]</scope>
    <source>
        <strain evidence="11 12">CGMCC 1.7059</strain>
    </source>
</reference>
<dbReference type="SUPFAM" id="SSF53187">
    <property type="entry name" value="Zn-dependent exopeptidases"/>
    <property type="match status" value="1"/>
</dbReference>
<dbReference type="EC" id="3.5.1.28" evidence="4"/>
<evidence type="ECO:0000259" key="10">
    <source>
        <dbReference type="PROSITE" id="PS51782"/>
    </source>
</evidence>
<dbReference type="FunFam" id="3.40.630.40:FF:000001">
    <property type="entry name" value="N-acetylmuramoyl-L-alanine amidase"/>
    <property type="match status" value="1"/>
</dbReference>
<accession>A0A1H2T9M5</accession>
<evidence type="ECO:0000256" key="1">
    <source>
        <dbReference type="ARBA" id="ARBA00001561"/>
    </source>
</evidence>
<dbReference type="GO" id="GO:0030288">
    <property type="term" value="C:outer membrane-bounded periplasmic space"/>
    <property type="evidence" value="ECO:0007669"/>
    <property type="project" value="TreeGrafter"/>
</dbReference>
<evidence type="ECO:0000256" key="2">
    <source>
        <dbReference type="ARBA" id="ARBA00004418"/>
    </source>
</evidence>
<dbReference type="STRING" id="488533.SAMN04487960_102363"/>
<dbReference type="CDD" id="cd02696">
    <property type="entry name" value="MurNAc-LAA"/>
    <property type="match status" value="1"/>
</dbReference>
<dbReference type="SMART" id="SM00257">
    <property type="entry name" value="LysM"/>
    <property type="match status" value="1"/>
</dbReference>
<dbReference type="PANTHER" id="PTHR30404:SF0">
    <property type="entry name" value="N-ACETYLMURAMOYL-L-ALANINE AMIDASE AMIC"/>
    <property type="match status" value="1"/>
</dbReference>
<evidence type="ECO:0000256" key="7">
    <source>
        <dbReference type="ARBA" id="ARBA00022801"/>
    </source>
</evidence>
<comment type="catalytic activity">
    <reaction evidence="1">
        <text>Hydrolyzes the link between N-acetylmuramoyl residues and L-amino acid residues in certain cell-wall glycopeptides.</text>
        <dbReference type="EC" id="3.5.1.28"/>
    </reaction>
</comment>
<dbReference type="InterPro" id="IPR021731">
    <property type="entry name" value="AMIN_dom"/>
</dbReference>
<dbReference type="PROSITE" id="PS51782">
    <property type="entry name" value="LYSM"/>
    <property type="match status" value="1"/>
</dbReference>
<dbReference type="InterPro" id="IPR002508">
    <property type="entry name" value="MurNAc-LAA_cat"/>
</dbReference>
<evidence type="ECO:0000256" key="9">
    <source>
        <dbReference type="ARBA" id="ARBA00074581"/>
    </source>
</evidence>
<evidence type="ECO:0000313" key="12">
    <source>
        <dbReference type="Proteomes" id="UP000199675"/>
    </source>
</evidence>
<organism evidence="11 12">
    <name type="scientific">Marinobacter mobilis</name>
    <dbReference type="NCBI Taxonomy" id="488533"/>
    <lineage>
        <taxon>Bacteria</taxon>
        <taxon>Pseudomonadati</taxon>
        <taxon>Pseudomonadota</taxon>
        <taxon>Gammaproteobacteria</taxon>
        <taxon>Pseudomonadales</taxon>
        <taxon>Marinobacteraceae</taxon>
        <taxon>Marinobacter</taxon>
    </lineage>
</organism>
<keyword evidence="12" id="KW-1185">Reference proteome</keyword>
<evidence type="ECO:0000256" key="5">
    <source>
        <dbReference type="ARBA" id="ARBA00022729"/>
    </source>
</evidence>
<keyword evidence="7" id="KW-0378">Hydrolase</keyword>
<dbReference type="InterPro" id="IPR050695">
    <property type="entry name" value="N-acetylmuramoyl_amidase_3"/>
</dbReference>
<keyword evidence="6" id="KW-0574">Periplasm</keyword>
<dbReference type="InterPro" id="IPR036779">
    <property type="entry name" value="LysM_dom_sf"/>
</dbReference>
<dbReference type="AlphaFoldDB" id="A0A1H2T9M5"/>
<evidence type="ECO:0000256" key="8">
    <source>
        <dbReference type="ARBA" id="ARBA00023316"/>
    </source>
</evidence>
<dbReference type="PANTHER" id="PTHR30404">
    <property type="entry name" value="N-ACETYLMURAMOYL-L-ALANINE AMIDASE"/>
    <property type="match status" value="1"/>
</dbReference>
<protein>
    <recommendedName>
        <fullName evidence="9">N-acetylmuramoyl-L-alanine amidase AmiC</fullName>
        <ecNumber evidence="4">3.5.1.28</ecNumber>
    </recommendedName>
</protein>
<evidence type="ECO:0000256" key="3">
    <source>
        <dbReference type="ARBA" id="ARBA00010860"/>
    </source>
</evidence>
<name>A0A1H2T9M5_9GAMM</name>
<dbReference type="CDD" id="cd00118">
    <property type="entry name" value="LysM"/>
    <property type="match status" value="1"/>
</dbReference>
<dbReference type="Pfam" id="PF11741">
    <property type="entry name" value="AMIN"/>
    <property type="match status" value="1"/>
</dbReference>
<dbReference type="Gene3D" id="3.40.630.40">
    <property type="entry name" value="Zn-dependent exopeptidases"/>
    <property type="match status" value="1"/>
</dbReference>